<dbReference type="RefSeq" id="WP_264460909.1">
    <property type="nucleotide sequence ID" value="NZ_JAOXJG010000001.1"/>
</dbReference>
<reference evidence="2" key="1">
    <citation type="submission" date="2022-10" db="EMBL/GenBank/DDBJ databases">
        <title>De novo draft assembly of the Pseudomonas pretiosus genome isolated from the plants rhizorohere.</title>
        <authorList>
            <person name="Robas M."/>
            <person name="Fernandez V.M."/>
            <person name="Provanza A."/>
            <person name="Jimenez P.A."/>
        </authorList>
    </citation>
    <scope>NUCLEOTIDE SEQUENCE</scope>
    <source>
        <strain evidence="2">SAICEU11T</strain>
    </source>
</reference>
<accession>A0ABT3ENZ0</accession>
<comment type="caution">
    <text evidence="2">The sequence shown here is derived from an EMBL/GenBank/DDBJ whole genome shotgun (WGS) entry which is preliminary data.</text>
</comment>
<evidence type="ECO:0000313" key="3">
    <source>
        <dbReference type="Proteomes" id="UP001060566"/>
    </source>
</evidence>
<name>A0ABT3ENZ0_9BACI</name>
<dbReference type="Gene3D" id="3.40.50.300">
    <property type="entry name" value="P-loop containing nucleotide triphosphate hydrolases"/>
    <property type="match status" value="1"/>
</dbReference>
<dbReference type="EMBL" id="JAOXJG010000001">
    <property type="protein sequence ID" value="MCW1238064.1"/>
    <property type="molecule type" value="Genomic_DNA"/>
</dbReference>
<dbReference type="InterPro" id="IPR027417">
    <property type="entry name" value="P-loop_NTPase"/>
</dbReference>
<dbReference type="Proteomes" id="UP001060566">
    <property type="component" value="Unassembled WGS sequence"/>
</dbReference>
<organism evidence="2 3">
    <name type="scientific">Bacillus pretiosus</name>
    <dbReference type="NCBI Taxonomy" id="2983392"/>
    <lineage>
        <taxon>Bacteria</taxon>
        <taxon>Bacillati</taxon>
        <taxon>Bacillota</taxon>
        <taxon>Bacilli</taxon>
        <taxon>Bacillales</taxon>
        <taxon>Bacillaceae</taxon>
        <taxon>Bacillus</taxon>
    </lineage>
</organism>
<protein>
    <recommendedName>
        <fullName evidence="1">OLD protein-like TOPRIM domain-containing protein</fullName>
    </recommendedName>
</protein>
<dbReference type="InterPro" id="IPR034139">
    <property type="entry name" value="TOPRIM_OLD"/>
</dbReference>
<evidence type="ECO:0000259" key="1">
    <source>
        <dbReference type="Pfam" id="PF20469"/>
    </source>
</evidence>
<dbReference type="GeneID" id="301196775"/>
<gene>
    <name evidence="2" type="ORF">NGM45_02960</name>
</gene>
<evidence type="ECO:0000313" key="2">
    <source>
        <dbReference type="EMBL" id="MCW1238064.1"/>
    </source>
</evidence>
<sequence length="402" mass="46770">MDLIFYVGSNGSGKSFKLNQIFKANENSLYVNEEGQPTFSLNKPKVKIDFKNKIYHFQNDLKRGVEHLNIETEQINEEFLPLLQNILELQYKNDLIKSTKSKGQEKFGNLLNIFTEFNFNNMEYICLDEPENFLDEDYIKEIARLILELAKIGFKVRVATHSVRILTECNASIEQICILDKAKEYTTSNEEIREIMKSTRDEIMKYTHKDHMLAKNILAKLNACDNPQFFQVIVSQTIENEDFYKCLFNKTIVLVEGASEIVALKTIKTRFENSTEFFSPHGKVHMPFFVRLLNSLGKEVIVLIDADKQDHQLPGILTKYFNKEQQTKKLNLITHEPDFEGFYKIPWKEIVENIGITPGKNLRGEWKPIVAMIFFEDDGNQQQLYEKIQSNSVEPVSKYAFV</sequence>
<feature type="domain" description="OLD protein-like TOPRIM" evidence="1">
    <location>
        <begin position="247"/>
        <end position="307"/>
    </location>
</feature>
<dbReference type="SUPFAM" id="SSF52540">
    <property type="entry name" value="P-loop containing nucleoside triphosphate hydrolases"/>
    <property type="match status" value="1"/>
</dbReference>
<dbReference type="Pfam" id="PF20469">
    <property type="entry name" value="OLD-like_TOPRIM"/>
    <property type="match status" value="1"/>
</dbReference>
<keyword evidence="3" id="KW-1185">Reference proteome</keyword>
<proteinExistence type="predicted"/>